<reference evidence="2" key="1">
    <citation type="journal article" date="2019" name="Int. J. Syst. Evol. Microbiol.">
        <title>The Global Catalogue of Microorganisms (GCM) 10K type strain sequencing project: providing services to taxonomists for standard genome sequencing and annotation.</title>
        <authorList>
            <consortium name="The Broad Institute Genomics Platform"/>
            <consortium name="The Broad Institute Genome Sequencing Center for Infectious Disease"/>
            <person name="Wu L."/>
            <person name="Ma J."/>
        </authorList>
    </citation>
    <scope>NUCLEOTIDE SEQUENCE [LARGE SCALE GENOMIC DNA]</scope>
    <source>
        <strain evidence="2">KCTC 42903</strain>
    </source>
</reference>
<proteinExistence type="predicted"/>
<dbReference type="Gene3D" id="3.30.1660.10">
    <property type="entry name" value="Flavin-binding protein dodecin"/>
    <property type="match status" value="1"/>
</dbReference>
<keyword evidence="2" id="KW-1185">Reference proteome</keyword>
<dbReference type="Proteomes" id="UP001597441">
    <property type="component" value="Unassembled WGS sequence"/>
</dbReference>
<evidence type="ECO:0000313" key="1">
    <source>
        <dbReference type="EMBL" id="MFD2536500.1"/>
    </source>
</evidence>
<evidence type="ECO:0000313" key="2">
    <source>
        <dbReference type="Proteomes" id="UP001597441"/>
    </source>
</evidence>
<accession>A0ABW5JXN4</accession>
<dbReference type="PANTHER" id="PTHR39324">
    <property type="entry name" value="CALCIUM DODECIN"/>
    <property type="match status" value="1"/>
</dbReference>
<dbReference type="EMBL" id="JBHULK010000009">
    <property type="protein sequence ID" value="MFD2536500.1"/>
    <property type="molecule type" value="Genomic_DNA"/>
</dbReference>
<comment type="caution">
    <text evidence="1">The sequence shown here is derived from an EMBL/GenBank/DDBJ whole genome shotgun (WGS) entry which is preliminary data.</text>
</comment>
<gene>
    <name evidence="1" type="ORF">ACFSQS_15420</name>
</gene>
<dbReference type="Pfam" id="PF07311">
    <property type="entry name" value="Dodecin"/>
    <property type="match status" value="1"/>
</dbReference>
<name>A0ABW5JXN4_9FLAO</name>
<dbReference type="InterPro" id="IPR025543">
    <property type="entry name" value="Dodecin-like"/>
</dbReference>
<dbReference type="InterPro" id="IPR009923">
    <property type="entry name" value="Dodecin"/>
</dbReference>
<protein>
    <submittedName>
        <fullName evidence="1">Dodecin family protein</fullName>
    </submittedName>
</protein>
<dbReference type="SUPFAM" id="SSF89807">
    <property type="entry name" value="Dodecin-like"/>
    <property type="match status" value="1"/>
</dbReference>
<dbReference type="InterPro" id="IPR036694">
    <property type="entry name" value="Dodecin-like_sf"/>
</dbReference>
<dbReference type="PANTHER" id="PTHR39324:SF1">
    <property type="entry name" value="CALCIUM DODECIN"/>
    <property type="match status" value="1"/>
</dbReference>
<organism evidence="1 2">
    <name type="scientific">Gelatiniphilus marinus</name>
    <dbReference type="NCBI Taxonomy" id="1759464"/>
    <lineage>
        <taxon>Bacteria</taxon>
        <taxon>Pseudomonadati</taxon>
        <taxon>Bacteroidota</taxon>
        <taxon>Flavobacteriia</taxon>
        <taxon>Flavobacteriales</taxon>
        <taxon>Flavobacteriaceae</taxon>
        <taxon>Gelatiniphilus</taxon>
    </lineage>
</organism>
<sequence>MSVLKVIEILSNSEKSWEDATKKAVKHASKSVNNIRSVYVQDQSAIVKDGEVTEFRVNLKITFEVN</sequence>
<dbReference type="RefSeq" id="WP_388021012.1">
    <property type="nucleotide sequence ID" value="NZ_JBHUDT010000009.1"/>
</dbReference>